<proteinExistence type="predicted"/>
<sequence length="51" mass="5623">MGTPRMRTFVNALVFMLRAAGPLQGMGPAASGEYRRLPWRPALLTRTNSTC</sequence>
<evidence type="ECO:0000313" key="2">
    <source>
        <dbReference type="Proteomes" id="UP000235464"/>
    </source>
</evidence>
<protein>
    <submittedName>
        <fullName evidence="1">Uncharacterized protein</fullName>
    </submittedName>
</protein>
<name>A0A2N9BJY3_STRCX</name>
<reference evidence="2" key="1">
    <citation type="submission" date="2017-11" db="EMBL/GenBank/DDBJ databases">
        <authorList>
            <person name="Wibberg D."/>
        </authorList>
    </citation>
    <scope>NUCLEOTIDE SEQUENCE [LARGE SCALE GENOMIC DNA]</scope>
</reference>
<dbReference type="InterPro" id="IPR023296">
    <property type="entry name" value="Glyco_hydro_beta-prop_sf"/>
</dbReference>
<keyword evidence="2" id="KW-1185">Reference proteome</keyword>
<dbReference type="Gene3D" id="2.115.10.20">
    <property type="entry name" value="Glycosyl hydrolase domain, family 43"/>
    <property type="match status" value="1"/>
</dbReference>
<evidence type="ECO:0000313" key="1">
    <source>
        <dbReference type="EMBL" id="SOR83677.1"/>
    </source>
</evidence>
<gene>
    <name evidence="1" type="ORF">SCNRRL3882_7123</name>
</gene>
<dbReference type="EMBL" id="LT963352">
    <property type="protein sequence ID" value="SOR83677.1"/>
    <property type="molecule type" value="Genomic_DNA"/>
</dbReference>
<organism evidence="1 2">
    <name type="scientific">Streptomyces chartreusis NRRL 3882</name>
    <dbReference type="NCBI Taxonomy" id="1079985"/>
    <lineage>
        <taxon>Bacteria</taxon>
        <taxon>Bacillati</taxon>
        <taxon>Actinomycetota</taxon>
        <taxon>Actinomycetes</taxon>
        <taxon>Kitasatosporales</taxon>
        <taxon>Streptomycetaceae</taxon>
        <taxon>Streptomyces</taxon>
    </lineage>
</organism>
<dbReference type="AlphaFoldDB" id="A0A2N9BJY3"/>
<accession>A0A2N9BJY3</accession>
<dbReference type="Proteomes" id="UP000235464">
    <property type="component" value="Chromosome I"/>
</dbReference>